<evidence type="ECO:0000313" key="3">
    <source>
        <dbReference type="Proteomes" id="UP000230750"/>
    </source>
</evidence>
<dbReference type="EMBL" id="MRZV01000140">
    <property type="protein sequence ID" value="PIK57514.1"/>
    <property type="molecule type" value="Genomic_DNA"/>
</dbReference>
<dbReference type="OrthoDB" id="1045822at2759"/>
<dbReference type="InterPro" id="IPR006461">
    <property type="entry name" value="PLAC_motif_containing"/>
</dbReference>
<name>A0A2G8LBA0_STIJA</name>
<evidence type="ECO:0000313" key="2">
    <source>
        <dbReference type="EMBL" id="PIK57514.1"/>
    </source>
</evidence>
<keyword evidence="3" id="KW-1185">Reference proteome</keyword>
<dbReference type="STRING" id="307972.A0A2G8LBA0"/>
<dbReference type="AlphaFoldDB" id="A0A2G8LBA0"/>
<dbReference type="NCBIfam" id="TIGR01571">
    <property type="entry name" value="A_thal_Cys_rich"/>
    <property type="match status" value="1"/>
</dbReference>
<evidence type="ECO:0000256" key="1">
    <source>
        <dbReference type="ARBA" id="ARBA00009024"/>
    </source>
</evidence>
<protein>
    <submittedName>
        <fullName evidence="2">Putative cornifelin</fullName>
    </submittedName>
</protein>
<sequence length="131" mass="14697">MTNYGSAQTVVTNQPRTNQPLLHINDPNFPRGVGRPWTTDLFDCFADPIICLLASFLPCHICMMSQQMGEHVCMPLCVPGNLLTMRSYFRGKHNIEGNLISDCCSTIWCQPCTECQLAREIKLINDGHAQP</sequence>
<dbReference type="Pfam" id="PF04749">
    <property type="entry name" value="PLAC8"/>
    <property type="match status" value="1"/>
</dbReference>
<accession>A0A2G8LBA0</accession>
<proteinExistence type="inferred from homology"/>
<reference evidence="2 3" key="1">
    <citation type="journal article" date="2017" name="PLoS Biol.">
        <title>The sea cucumber genome provides insights into morphological evolution and visceral regeneration.</title>
        <authorList>
            <person name="Zhang X."/>
            <person name="Sun L."/>
            <person name="Yuan J."/>
            <person name="Sun Y."/>
            <person name="Gao Y."/>
            <person name="Zhang L."/>
            <person name="Li S."/>
            <person name="Dai H."/>
            <person name="Hamel J.F."/>
            <person name="Liu C."/>
            <person name="Yu Y."/>
            <person name="Liu S."/>
            <person name="Lin W."/>
            <person name="Guo K."/>
            <person name="Jin S."/>
            <person name="Xu P."/>
            <person name="Storey K.B."/>
            <person name="Huan P."/>
            <person name="Zhang T."/>
            <person name="Zhou Y."/>
            <person name="Zhang J."/>
            <person name="Lin C."/>
            <person name="Li X."/>
            <person name="Xing L."/>
            <person name="Huo D."/>
            <person name="Sun M."/>
            <person name="Wang L."/>
            <person name="Mercier A."/>
            <person name="Li F."/>
            <person name="Yang H."/>
            <person name="Xiang J."/>
        </authorList>
    </citation>
    <scope>NUCLEOTIDE SEQUENCE [LARGE SCALE GENOMIC DNA]</scope>
    <source>
        <strain evidence="2">Shaxun</strain>
        <tissue evidence="2">Muscle</tissue>
    </source>
</reference>
<dbReference type="Proteomes" id="UP000230750">
    <property type="component" value="Unassembled WGS sequence"/>
</dbReference>
<dbReference type="PANTHER" id="PTHR15907">
    <property type="entry name" value="DUF614 FAMILY PROTEIN-RELATED"/>
    <property type="match status" value="1"/>
</dbReference>
<organism evidence="2 3">
    <name type="scientific">Stichopus japonicus</name>
    <name type="common">Sea cucumber</name>
    <dbReference type="NCBI Taxonomy" id="307972"/>
    <lineage>
        <taxon>Eukaryota</taxon>
        <taxon>Metazoa</taxon>
        <taxon>Echinodermata</taxon>
        <taxon>Eleutherozoa</taxon>
        <taxon>Echinozoa</taxon>
        <taxon>Holothuroidea</taxon>
        <taxon>Aspidochirotacea</taxon>
        <taxon>Aspidochirotida</taxon>
        <taxon>Stichopodidae</taxon>
        <taxon>Apostichopus</taxon>
    </lineage>
</organism>
<comment type="similarity">
    <text evidence="1">Belongs to the cornifelin family.</text>
</comment>
<gene>
    <name evidence="2" type="ORF">BSL78_05578</name>
</gene>
<comment type="caution">
    <text evidence="2">The sequence shown here is derived from an EMBL/GenBank/DDBJ whole genome shotgun (WGS) entry which is preliminary data.</text>
</comment>